<evidence type="ECO:0000313" key="2">
    <source>
        <dbReference type="EMBL" id="GAA5160776.1"/>
    </source>
</evidence>
<sequence length="251" mass="26570">MERTLDGRVAFVTGGWHGLGAAITDRLVSRGAAVGVGYRRPDPDVDEFFAERAGHPITLHHGSLTEPADCRRTIAELVEQRGRLDVLVAQVNFRNAGLLSIRRGTRSLTDGEWERAITGHLSGAFHLAQAALEHMTAARFGRVVFVLGYAGVHDLQGHFAAVRGGLGALAAELAREVAGSGVTVNQVATGLLADEILADLPEEALAATMRNIPVGRPAELAEVARVVEFLADPECGYLTGQLIAVDGGLTL</sequence>
<dbReference type="EMBL" id="BAABJP010000021">
    <property type="protein sequence ID" value="GAA5160776.1"/>
    <property type="molecule type" value="Genomic_DNA"/>
</dbReference>
<name>A0ABP9QEV5_9PSEU</name>
<accession>A0ABP9QEV5</accession>
<reference evidence="3" key="1">
    <citation type="journal article" date="2019" name="Int. J. Syst. Evol. Microbiol.">
        <title>The Global Catalogue of Microorganisms (GCM) 10K type strain sequencing project: providing services to taxonomists for standard genome sequencing and annotation.</title>
        <authorList>
            <consortium name="The Broad Institute Genomics Platform"/>
            <consortium name="The Broad Institute Genome Sequencing Center for Infectious Disease"/>
            <person name="Wu L."/>
            <person name="Ma J."/>
        </authorList>
    </citation>
    <scope>NUCLEOTIDE SEQUENCE [LARGE SCALE GENOMIC DNA]</scope>
    <source>
        <strain evidence="3">JCM 18303</strain>
    </source>
</reference>
<dbReference type="InterPro" id="IPR036291">
    <property type="entry name" value="NAD(P)-bd_dom_sf"/>
</dbReference>
<organism evidence="2 3">
    <name type="scientific">Pseudonocardia eucalypti</name>
    <dbReference type="NCBI Taxonomy" id="648755"/>
    <lineage>
        <taxon>Bacteria</taxon>
        <taxon>Bacillati</taxon>
        <taxon>Actinomycetota</taxon>
        <taxon>Actinomycetes</taxon>
        <taxon>Pseudonocardiales</taxon>
        <taxon>Pseudonocardiaceae</taxon>
        <taxon>Pseudonocardia</taxon>
    </lineage>
</organism>
<dbReference type="PRINTS" id="PR00081">
    <property type="entry name" value="GDHRDH"/>
</dbReference>
<dbReference type="RefSeq" id="WP_185063641.1">
    <property type="nucleotide sequence ID" value="NZ_BAABJP010000021.1"/>
</dbReference>
<dbReference type="Proteomes" id="UP001428817">
    <property type="component" value="Unassembled WGS sequence"/>
</dbReference>
<dbReference type="InterPro" id="IPR050259">
    <property type="entry name" value="SDR"/>
</dbReference>
<dbReference type="Gene3D" id="3.40.50.720">
    <property type="entry name" value="NAD(P)-binding Rossmann-like Domain"/>
    <property type="match status" value="1"/>
</dbReference>
<dbReference type="PANTHER" id="PTHR42879">
    <property type="entry name" value="3-OXOACYL-(ACYL-CARRIER-PROTEIN) REDUCTASE"/>
    <property type="match status" value="1"/>
</dbReference>
<dbReference type="Pfam" id="PF13561">
    <property type="entry name" value="adh_short_C2"/>
    <property type="match status" value="1"/>
</dbReference>
<comment type="similarity">
    <text evidence="1">Belongs to the short-chain dehydrogenases/reductases (SDR) family.</text>
</comment>
<proteinExistence type="inferred from homology"/>
<dbReference type="InterPro" id="IPR002347">
    <property type="entry name" value="SDR_fam"/>
</dbReference>
<dbReference type="SUPFAM" id="SSF51735">
    <property type="entry name" value="NAD(P)-binding Rossmann-fold domains"/>
    <property type="match status" value="1"/>
</dbReference>
<evidence type="ECO:0000313" key="3">
    <source>
        <dbReference type="Proteomes" id="UP001428817"/>
    </source>
</evidence>
<dbReference type="PANTHER" id="PTHR42879:SF2">
    <property type="entry name" value="3-OXOACYL-[ACYL-CARRIER-PROTEIN] REDUCTASE FABG"/>
    <property type="match status" value="1"/>
</dbReference>
<evidence type="ECO:0000256" key="1">
    <source>
        <dbReference type="ARBA" id="ARBA00006484"/>
    </source>
</evidence>
<protein>
    <submittedName>
        <fullName evidence="2">3-oxoacyl-[acyl-carrier-protein] reductase</fullName>
    </submittedName>
</protein>
<gene>
    <name evidence="2" type="primary">fabG_3</name>
    <name evidence="2" type="ORF">GCM10023321_44020</name>
</gene>
<keyword evidence="3" id="KW-1185">Reference proteome</keyword>
<comment type="caution">
    <text evidence="2">The sequence shown here is derived from an EMBL/GenBank/DDBJ whole genome shotgun (WGS) entry which is preliminary data.</text>
</comment>